<comment type="similarity">
    <text evidence="1">Belongs to the protein kinase superfamily. AGC Ser/Thr protein kinase family.</text>
</comment>
<dbReference type="InterPro" id="IPR008271">
    <property type="entry name" value="Ser/Thr_kinase_AS"/>
</dbReference>
<evidence type="ECO:0000256" key="4">
    <source>
        <dbReference type="ARBA" id="ARBA00022679"/>
    </source>
</evidence>
<keyword evidence="3" id="KW-0723">Serine/threonine-protein kinase</keyword>
<feature type="region of interest" description="Disordered" evidence="10">
    <location>
        <begin position="605"/>
        <end position="642"/>
    </location>
</feature>
<dbReference type="InterPro" id="IPR000719">
    <property type="entry name" value="Prot_kinase_dom"/>
</dbReference>
<dbReference type="InterPro" id="IPR011009">
    <property type="entry name" value="Kinase-like_dom_sf"/>
</dbReference>
<evidence type="ECO:0000313" key="13">
    <source>
        <dbReference type="Proteomes" id="UP000054248"/>
    </source>
</evidence>
<dbReference type="EC" id="2.7.11.1" evidence="2"/>
<feature type="region of interest" description="Disordered" evidence="10">
    <location>
        <begin position="1"/>
        <end position="51"/>
    </location>
</feature>
<evidence type="ECO:0000256" key="5">
    <source>
        <dbReference type="ARBA" id="ARBA00022741"/>
    </source>
</evidence>
<comment type="catalytic activity">
    <reaction evidence="9">
        <text>L-seryl-[protein] + ATP = O-phospho-L-seryl-[protein] + ADP + H(+)</text>
        <dbReference type="Rhea" id="RHEA:17989"/>
        <dbReference type="Rhea" id="RHEA-COMP:9863"/>
        <dbReference type="Rhea" id="RHEA-COMP:11604"/>
        <dbReference type="ChEBI" id="CHEBI:15378"/>
        <dbReference type="ChEBI" id="CHEBI:29999"/>
        <dbReference type="ChEBI" id="CHEBI:30616"/>
        <dbReference type="ChEBI" id="CHEBI:83421"/>
        <dbReference type="ChEBI" id="CHEBI:456216"/>
        <dbReference type="EC" id="2.7.11.1"/>
    </reaction>
</comment>
<dbReference type="GO" id="GO:0004674">
    <property type="term" value="F:protein serine/threonine kinase activity"/>
    <property type="evidence" value="ECO:0007669"/>
    <property type="project" value="UniProtKB-KW"/>
</dbReference>
<dbReference type="PROSITE" id="PS50011">
    <property type="entry name" value="PROTEIN_KINASE_DOM"/>
    <property type="match status" value="1"/>
</dbReference>
<feature type="compositionally biased region" description="Polar residues" evidence="10">
    <location>
        <begin position="138"/>
        <end position="147"/>
    </location>
</feature>
<dbReference type="Gene3D" id="1.10.510.10">
    <property type="entry name" value="Transferase(Phosphotransferase) domain 1"/>
    <property type="match status" value="1"/>
</dbReference>
<feature type="region of interest" description="Disordered" evidence="10">
    <location>
        <begin position="74"/>
        <end position="246"/>
    </location>
</feature>
<dbReference type="SMART" id="SM00220">
    <property type="entry name" value="S_TKc"/>
    <property type="match status" value="1"/>
</dbReference>
<dbReference type="Gene3D" id="3.30.200.20">
    <property type="entry name" value="Phosphorylase Kinase, domain 1"/>
    <property type="match status" value="1"/>
</dbReference>
<dbReference type="OrthoDB" id="432483at2759"/>
<feature type="compositionally biased region" description="Polar residues" evidence="10">
    <location>
        <begin position="74"/>
        <end position="100"/>
    </location>
</feature>
<feature type="compositionally biased region" description="Low complexity" evidence="10">
    <location>
        <begin position="19"/>
        <end position="38"/>
    </location>
</feature>
<dbReference type="EMBL" id="KN822945">
    <property type="protein sequence ID" value="KIO33917.1"/>
    <property type="molecule type" value="Genomic_DNA"/>
</dbReference>
<dbReference type="HOGENOM" id="CLU_000288_84_4_1"/>
<feature type="domain" description="Protein kinase" evidence="11">
    <location>
        <begin position="272"/>
        <end position="557"/>
    </location>
</feature>
<evidence type="ECO:0000256" key="6">
    <source>
        <dbReference type="ARBA" id="ARBA00022777"/>
    </source>
</evidence>
<protein>
    <recommendedName>
        <fullName evidence="2">non-specific serine/threonine protein kinase</fullName>
        <ecNumber evidence="2">2.7.11.1</ecNumber>
    </recommendedName>
</protein>
<evidence type="ECO:0000256" key="2">
    <source>
        <dbReference type="ARBA" id="ARBA00012513"/>
    </source>
</evidence>
<keyword evidence="13" id="KW-1185">Reference proteome</keyword>
<reference evidence="12 13" key="1">
    <citation type="submission" date="2014-04" db="EMBL/GenBank/DDBJ databases">
        <authorList>
            <consortium name="DOE Joint Genome Institute"/>
            <person name="Kuo A."/>
            <person name="Girlanda M."/>
            <person name="Perotto S."/>
            <person name="Kohler A."/>
            <person name="Nagy L.G."/>
            <person name="Floudas D."/>
            <person name="Copeland A."/>
            <person name="Barry K.W."/>
            <person name="Cichocki N."/>
            <person name="Veneault-Fourrey C."/>
            <person name="LaButti K."/>
            <person name="Lindquist E.A."/>
            <person name="Lipzen A."/>
            <person name="Lundell T."/>
            <person name="Morin E."/>
            <person name="Murat C."/>
            <person name="Sun H."/>
            <person name="Tunlid A."/>
            <person name="Henrissat B."/>
            <person name="Grigoriev I.V."/>
            <person name="Hibbett D.S."/>
            <person name="Martin F."/>
            <person name="Nordberg H.P."/>
            <person name="Cantor M.N."/>
            <person name="Hua S.X."/>
        </authorList>
    </citation>
    <scope>NUCLEOTIDE SEQUENCE [LARGE SCALE GENOMIC DNA]</scope>
    <source>
        <strain evidence="12 13">MUT 4182</strain>
    </source>
</reference>
<dbReference type="PANTHER" id="PTHR45637">
    <property type="entry name" value="FLIPPASE KINASE 1-RELATED"/>
    <property type="match status" value="1"/>
</dbReference>
<evidence type="ECO:0000256" key="8">
    <source>
        <dbReference type="ARBA" id="ARBA00047899"/>
    </source>
</evidence>
<gene>
    <name evidence="12" type="ORF">M407DRAFT_165724</name>
</gene>
<dbReference type="PROSITE" id="PS00108">
    <property type="entry name" value="PROTEIN_KINASE_ST"/>
    <property type="match status" value="1"/>
</dbReference>
<dbReference type="CDD" id="cd05574">
    <property type="entry name" value="STKc_phototropin_like"/>
    <property type="match status" value="1"/>
</dbReference>
<name>A0A0C3MJN9_9AGAM</name>
<keyword evidence="4" id="KW-0808">Transferase</keyword>
<evidence type="ECO:0000256" key="1">
    <source>
        <dbReference type="ARBA" id="ARBA00009903"/>
    </source>
</evidence>
<evidence type="ECO:0000256" key="9">
    <source>
        <dbReference type="ARBA" id="ARBA00048679"/>
    </source>
</evidence>
<feature type="compositionally biased region" description="Polar residues" evidence="10">
    <location>
        <begin position="236"/>
        <end position="246"/>
    </location>
</feature>
<feature type="compositionally biased region" description="Low complexity" evidence="10">
    <location>
        <begin position="101"/>
        <end position="129"/>
    </location>
</feature>
<feature type="compositionally biased region" description="Polar residues" evidence="10">
    <location>
        <begin position="207"/>
        <end position="221"/>
    </location>
</feature>
<feature type="compositionally biased region" description="Polar residues" evidence="10">
    <location>
        <begin position="179"/>
        <end position="188"/>
    </location>
</feature>
<evidence type="ECO:0000259" key="11">
    <source>
        <dbReference type="PROSITE" id="PS50011"/>
    </source>
</evidence>
<comment type="catalytic activity">
    <reaction evidence="8">
        <text>L-threonyl-[protein] + ATP = O-phospho-L-threonyl-[protein] + ADP + H(+)</text>
        <dbReference type="Rhea" id="RHEA:46608"/>
        <dbReference type="Rhea" id="RHEA-COMP:11060"/>
        <dbReference type="Rhea" id="RHEA-COMP:11605"/>
        <dbReference type="ChEBI" id="CHEBI:15378"/>
        <dbReference type="ChEBI" id="CHEBI:30013"/>
        <dbReference type="ChEBI" id="CHEBI:30616"/>
        <dbReference type="ChEBI" id="CHEBI:61977"/>
        <dbReference type="ChEBI" id="CHEBI:456216"/>
        <dbReference type="EC" id="2.7.11.1"/>
    </reaction>
</comment>
<keyword evidence="5" id="KW-0547">Nucleotide-binding</keyword>
<evidence type="ECO:0000256" key="7">
    <source>
        <dbReference type="ARBA" id="ARBA00022840"/>
    </source>
</evidence>
<dbReference type="AlphaFoldDB" id="A0A0C3MJN9"/>
<dbReference type="Pfam" id="PF00069">
    <property type="entry name" value="Pkinase"/>
    <property type="match status" value="1"/>
</dbReference>
<dbReference type="FunFam" id="3.30.200.20:FF:001236">
    <property type="entry name" value="AGC/RSK protein kinase"/>
    <property type="match status" value="1"/>
</dbReference>
<proteinExistence type="inferred from homology"/>
<keyword evidence="7" id="KW-0067">ATP-binding</keyword>
<dbReference type="SUPFAM" id="SSF56112">
    <property type="entry name" value="Protein kinase-like (PK-like)"/>
    <property type="match status" value="1"/>
</dbReference>
<dbReference type="STRING" id="1051891.A0A0C3MJN9"/>
<sequence length="666" mass="70892">MDGTGKRVPGSPYRSASHSPLSSTTTAVSTPTSAAPTARKPEKFRLLTKLSNNNFKVSTSAAKGDVQAIASDQLTASPTSQSPATRTFKQSITSASGSHFSQSPTSSPPAKASSASSAASRFIRRVASAPNAKRLFGPNSNSSTTKNGLLAPAEITPLPPVPNSPTAVAHYSPPGTASELGTASIDTLSSKSSKGGKALRPPGTRPTRANSVAALTSSTDGKSPKDPSAYGPGGNLTLSPNAAGQTPRQVFRRTYSSNSIKVKSVQVSPGSFQKVKLLGRGDVGRVYLVREKKTDKLFAMKVLSKKEMIARKKIKRALAEQEILATANHPFIVTLYHSFQSDEYLYFCMEYCMGGEFFRALQTRPGKCLVEEDARFYAAEVTAALEYLHLMGFIYRDLKPENILLHQSGHIMLTDFDLAKQSGQAGGRPATVTQIEPGGVPLIDTKVCTADFRTNSFVGTEEYIAPEVIKNLGHTSAVDWWTLGILIYEMIFATTPFKGAHRSATFANVMTLDVAFPESPKTTKEGKECILRLLAKDETHRLGSQSGASEVKAHKWFAKINWGLLRNQTPPIVPAASNGVDAVNFRAMRESKSMDLDKHGGSTIRGVAGAGSVPGTPGLGPDDGIDPPPNGAMRSHGGLLSPKLAPEDDLFGAFSSVTLTHDGDIP</sequence>
<organism evidence="12 13">
    <name type="scientific">Tulasnella calospora MUT 4182</name>
    <dbReference type="NCBI Taxonomy" id="1051891"/>
    <lineage>
        <taxon>Eukaryota</taxon>
        <taxon>Fungi</taxon>
        <taxon>Dikarya</taxon>
        <taxon>Basidiomycota</taxon>
        <taxon>Agaricomycotina</taxon>
        <taxon>Agaricomycetes</taxon>
        <taxon>Cantharellales</taxon>
        <taxon>Tulasnellaceae</taxon>
        <taxon>Tulasnella</taxon>
    </lineage>
</organism>
<accession>A0A0C3MJN9</accession>
<reference evidence="13" key="2">
    <citation type="submission" date="2015-01" db="EMBL/GenBank/DDBJ databases">
        <title>Evolutionary Origins and Diversification of the Mycorrhizal Mutualists.</title>
        <authorList>
            <consortium name="DOE Joint Genome Institute"/>
            <consortium name="Mycorrhizal Genomics Consortium"/>
            <person name="Kohler A."/>
            <person name="Kuo A."/>
            <person name="Nagy L.G."/>
            <person name="Floudas D."/>
            <person name="Copeland A."/>
            <person name="Barry K.W."/>
            <person name="Cichocki N."/>
            <person name="Veneault-Fourrey C."/>
            <person name="LaButti K."/>
            <person name="Lindquist E.A."/>
            <person name="Lipzen A."/>
            <person name="Lundell T."/>
            <person name="Morin E."/>
            <person name="Murat C."/>
            <person name="Riley R."/>
            <person name="Ohm R."/>
            <person name="Sun H."/>
            <person name="Tunlid A."/>
            <person name="Henrissat B."/>
            <person name="Grigoriev I.V."/>
            <person name="Hibbett D.S."/>
            <person name="Martin F."/>
        </authorList>
    </citation>
    <scope>NUCLEOTIDE SEQUENCE [LARGE SCALE GENOMIC DNA]</scope>
    <source>
        <strain evidence="13">MUT 4182</strain>
    </source>
</reference>
<dbReference type="GO" id="GO:0005524">
    <property type="term" value="F:ATP binding"/>
    <property type="evidence" value="ECO:0007669"/>
    <property type="project" value="UniProtKB-KW"/>
</dbReference>
<keyword evidence="6" id="KW-0418">Kinase</keyword>
<evidence type="ECO:0000256" key="10">
    <source>
        <dbReference type="SAM" id="MobiDB-lite"/>
    </source>
</evidence>
<evidence type="ECO:0000313" key="12">
    <source>
        <dbReference type="EMBL" id="KIO33917.1"/>
    </source>
</evidence>
<evidence type="ECO:0000256" key="3">
    <source>
        <dbReference type="ARBA" id="ARBA00022527"/>
    </source>
</evidence>
<dbReference type="Proteomes" id="UP000054248">
    <property type="component" value="Unassembled WGS sequence"/>
</dbReference>
<dbReference type="FunFam" id="1.10.510.10:FF:000121">
    <property type="entry name" value="Serine/threonine-protein kinase nrc-2"/>
    <property type="match status" value="1"/>
</dbReference>